<proteinExistence type="predicted"/>
<dbReference type="InterPro" id="IPR012337">
    <property type="entry name" value="RNaseH-like_sf"/>
</dbReference>
<dbReference type="PANTHER" id="PTHR30231:SF42">
    <property type="entry name" value="EXONUCLEASE"/>
    <property type="match status" value="1"/>
</dbReference>
<keyword evidence="2" id="KW-0808">Transferase</keyword>
<dbReference type="EMBL" id="JACIJM010000003">
    <property type="protein sequence ID" value="MBB5721837.1"/>
    <property type="molecule type" value="Genomic_DNA"/>
</dbReference>
<dbReference type="AlphaFoldDB" id="A0A7W9EXL1"/>
<dbReference type="GO" id="GO:0008408">
    <property type="term" value="F:3'-5' exonuclease activity"/>
    <property type="evidence" value="ECO:0007669"/>
    <property type="project" value="TreeGrafter"/>
</dbReference>
<dbReference type="RefSeq" id="WP_183527548.1">
    <property type="nucleotide sequence ID" value="NZ_JACIJM010000003.1"/>
</dbReference>
<evidence type="ECO:0000259" key="1">
    <source>
        <dbReference type="SMART" id="SM00479"/>
    </source>
</evidence>
<evidence type="ECO:0000313" key="3">
    <source>
        <dbReference type="Proteomes" id="UP000535415"/>
    </source>
</evidence>
<sequence length="212" mass="23031">MTPPIAPLPVGPFRFIALDVETASRDSASICQIGIACVRASGQIDSWTSYVNPEQRFDSFNIELHGIGPDTVKDAPTFGQLWPILHISLYPYHLVQHSNFDKSAIAAACRAYQLPTPELSWSDSVKIARAAWPEFKGNGGHGLGHLKTALGLSFQHHDAGEDARAAAQVVLLAEKQSGQYFAQLAQTAQKAQMSWLTQPVAPQPDDDVIDLS</sequence>
<accession>A0A7W9EXL1</accession>
<dbReference type="CDD" id="cd06130">
    <property type="entry name" value="DNA_pol_III_epsilon_like"/>
    <property type="match status" value="1"/>
</dbReference>
<evidence type="ECO:0000313" key="2">
    <source>
        <dbReference type="EMBL" id="MBB5721837.1"/>
    </source>
</evidence>
<dbReference type="SMART" id="SM00479">
    <property type="entry name" value="EXOIII"/>
    <property type="match status" value="1"/>
</dbReference>
<dbReference type="Proteomes" id="UP000535415">
    <property type="component" value="Unassembled WGS sequence"/>
</dbReference>
<organism evidence="2 3">
    <name type="scientific">Yoonia ponticola</name>
    <dbReference type="NCBI Taxonomy" id="1524255"/>
    <lineage>
        <taxon>Bacteria</taxon>
        <taxon>Pseudomonadati</taxon>
        <taxon>Pseudomonadota</taxon>
        <taxon>Alphaproteobacteria</taxon>
        <taxon>Rhodobacterales</taxon>
        <taxon>Paracoccaceae</taxon>
        <taxon>Yoonia</taxon>
    </lineage>
</organism>
<protein>
    <submittedName>
        <fullName evidence="2">DNA polymerase-3 subunit epsilon</fullName>
        <ecNumber evidence="2">2.7.7.7</ecNumber>
    </submittedName>
</protein>
<dbReference type="SUPFAM" id="SSF53098">
    <property type="entry name" value="Ribonuclease H-like"/>
    <property type="match status" value="1"/>
</dbReference>
<dbReference type="GO" id="GO:0005829">
    <property type="term" value="C:cytosol"/>
    <property type="evidence" value="ECO:0007669"/>
    <property type="project" value="TreeGrafter"/>
</dbReference>
<feature type="domain" description="Exonuclease" evidence="1">
    <location>
        <begin position="14"/>
        <end position="179"/>
    </location>
</feature>
<dbReference type="InterPro" id="IPR036397">
    <property type="entry name" value="RNaseH_sf"/>
</dbReference>
<dbReference type="Gene3D" id="3.30.420.10">
    <property type="entry name" value="Ribonuclease H-like superfamily/Ribonuclease H"/>
    <property type="match status" value="1"/>
</dbReference>
<dbReference type="InterPro" id="IPR013520">
    <property type="entry name" value="Ribonucl_H"/>
</dbReference>
<dbReference type="EC" id="2.7.7.7" evidence="2"/>
<reference evidence="2 3" key="1">
    <citation type="submission" date="2020-08" db="EMBL/GenBank/DDBJ databases">
        <title>Genomic Encyclopedia of Type Strains, Phase IV (KMG-IV): sequencing the most valuable type-strain genomes for metagenomic binning, comparative biology and taxonomic classification.</title>
        <authorList>
            <person name="Goeker M."/>
        </authorList>
    </citation>
    <scope>NUCLEOTIDE SEQUENCE [LARGE SCALE GENOMIC DNA]</scope>
    <source>
        <strain evidence="2 3">DSM 101064</strain>
    </source>
</reference>
<name>A0A7W9EXL1_9RHOB</name>
<comment type="caution">
    <text evidence="2">The sequence shown here is derived from an EMBL/GenBank/DDBJ whole genome shotgun (WGS) entry which is preliminary data.</text>
</comment>
<dbReference type="GO" id="GO:0003887">
    <property type="term" value="F:DNA-directed DNA polymerase activity"/>
    <property type="evidence" value="ECO:0007669"/>
    <property type="project" value="UniProtKB-EC"/>
</dbReference>
<gene>
    <name evidence="2" type="ORF">FHS72_001449</name>
</gene>
<dbReference type="GO" id="GO:0003676">
    <property type="term" value="F:nucleic acid binding"/>
    <property type="evidence" value="ECO:0007669"/>
    <property type="project" value="InterPro"/>
</dbReference>
<keyword evidence="2" id="KW-0548">Nucleotidyltransferase</keyword>
<keyword evidence="3" id="KW-1185">Reference proteome</keyword>
<dbReference type="PANTHER" id="PTHR30231">
    <property type="entry name" value="DNA POLYMERASE III SUBUNIT EPSILON"/>
    <property type="match status" value="1"/>
</dbReference>
<dbReference type="Pfam" id="PF00929">
    <property type="entry name" value="RNase_T"/>
    <property type="match status" value="1"/>
</dbReference>